<feature type="compositionally biased region" description="Basic and acidic residues" evidence="1">
    <location>
        <begin position="468"/>
        <end position="479"/>
    </location>
</feature>
<feature type="compositionally biased region" description="Basic and acidic residues" evidence="1">
    <location>
        <begin position="204"/>
        <end position="219"/>
    </location>
</feature>
<feature type="domain" description="ShKT" evidence="2">
    <location>
        <begin position="1014"/>
        <end position="1054"/>
    </location>
</feature>
<feature type="region of interest" description="Disordered" evidence="1">
    <location>
        <begin position="664"/>
        <end position="683"/>
    </location>
</feature>
<evidence type="ECO:0000313" key="4">
    <source>
        <dbReference type="WBParaSite" id="ACRNAN_Path_1326.g5210.t1"/>
    </source>
</evidence>
<keyword evidence="3" id="KW-1185">Reference proteome</keyword>
<sequence>MKSKYIGTTNKEVLLNAKKKMDDVNNSFNEFKKHQDPLASFNTDEIKMISAINGEENKIEDIKMIPDKSEESHVEDEINQSKEVSKRANNTLIEMSSKDISKDQKNDKDINNSFDIENNHKTTVKLNSSSLQTVFELETSTASKNEEIIMISDEEIKMIPIQDNTTEKVWITMLPSNVTDEPQTKLPLIDNSTNAANPMLNEFKEQLEPEQTREIRNEDPYASSEEDNNVSAGTSKEPSKEDDEPNKIPEAEEEEISMENSNESYEGRKQFSTEDMKFKSTTEKVWINMLPSNATDEPQTKLSLYEGRKQFSTEDMKFKSGFHRVYNQNGSSMNEKMTVNATPSHENEESVQTENASTVGYTNDEKNALSELSTLSTTLRLDKEVKKTSQKLIPPFEPIEVQTDKINVSPPSAKPSYMFEENSNNSLENIMNASDQIYGEMKENIQNIVSSKTTEIVPSEAPTTHYSSLERNDHNKGNPENKVTAESLTNIAEMEITKLPESLENPNSNKESTTSTIKLEKGVDSAHASLGESGYENPEHAIIAESKFNDNILTTKTSFVEATSKSTQLFVNNELFDKLENSSSEKDESSSNLKNKPMTTEMINEQRNEANSETTTLESTPSANYNDGKTKTDFIGENGETTLKIETTTANLIKTAIESAKESIESYERVETTSEDTTDTEPTAATETIISETTAATETIIPETTAATETIIPETTSAAETIIPETSKGSSLGSYEEEGEPKLLKSTVTPDQESTSIISETAITKNEEKPNSTTEFTSQGFADDPYKLDIKIGHEGSNTTTISFQQNSIIETTISMEIPEKESDEEETEKPDIQAITMVADLSNNLPESTTLLSETITSAENNGLITNRTESVLSSNKIPIQHDAVNTIEPSGYEQQTTSNLTSTELTLLTSSSYHMPLITGPLEPSGYSGNEHISQPDKDKVRVISSEEAVGYAGIADTNSNKILVQRDPIAQEQNPIEESLPVQKIEKVNQLPIKKTESLTPRRKWKPYVFDCSTEVDDRGTKLCTEWAKAGFCVDHKATMFLFCRLTCLCIGPPPLPEELIRRKRSITGLVSMHKRIK</sequence>
<evidence type="ECO:0000259" key="2">
    <source>
        <dbReference type="SMART" id="SM00254"/>
    </source>
</evidence>
<proteinExistence type="predicted"/>
<feature type="region of interest" description="Disordered" evidence="1">
    <location>
        <begin position="580"/>
        <end position="599"/>
    </location>
</feature>
<feature type="region of interest" description="Disordered" evidence="1">
    <location>
        <begin position="726"/>
        <end position="754"/>
    </location>
</feature>
<organism evidence="3 4">
    <name type="scientific">Acrobeloides nanus</name>
    <dbReference type="NCBI Taxonomy" id="290746"/>
    <lineage>
        <taxon>Eukaryota</taxon>
        <taxon>Metazoa</taxon>
        <taxon>Ecdysozoa</taxon>
        <taxon>Nematoda</taxon>
        <taxon>Chromadorea</taxon>
        <taxon>Rhabditida</taxon>
        <taxon>Tylenchina</taxon>
        <taxon>Cephalobomorpha</taxon>
        <taxon>Cephaloboidea</taxon>
        <taxon>Cephalobidae</taxon>
        <taxon>Acrobeloides</taxon>
    </lineage>
</organism>
<name>A0A914BZE9_9BILA</name>
<feature type="compositionally biased region" description="Polar residues" evidence="1">
    <location>
        <begin position="611"/>
        <end position="627"/>
    </location>
</feature>
<feature type="region of interest" description="Disordered" evidence="1">
    <location>
        <begin position="457"/>
        <end position="481"/>
    </location>
</feature>
<reference evidence="4" key="1">
    <citation type="submission" date="2022-11" db="UniProtKB">
        <authorList>
            <consortium name="WormBaseParasite"/>
        </authorList>
    </citation>
    <scope>IDENTIFICATION</scope>
</reference>
<feature type="region of interest" description="Disordered" evidence="1">
    <location>
        <begin position="607"/>
        <end position="630"/>
    </location>
</feature>
<dbReference type="WBParaSite" id="ACRNAN_Path_1326.g5210.t1">
    <property type="protein sequence ID" value="ACRNAN_Path_1326.g5210.t1"/>
    <property type="gene ID" value="ACRNAN_Path_1326.g5210"/>
</dbReference>
<dbReference type="SMART" id="SM00254">
    <property type="entry name" value="ShKT"/>
    <property type="match status" value="1"/>
</dbReference>
<feature type="region of interest" description="Disordered" evidence="1">
    <location>
        <begin position="204"/>
        <end position="274"/>
    </location>
</feature>
<evidence type="ECO:0000256" key="1">
    <source>
        <dbReference type="SAM" id="MobiDB-lite"/>
    </source>
</evidence>
<feature type="compositionally biased region" description="Basic and acidic residues" evidence="1">
    <location>
        <begin position="580"/>
        <end position="589"/>
    </location>
</feature>
<dbReference type="InterPro" id="IPR003582">
    <property type="entry name" value="ShKT_dom"/>
</dbReference>
<accession>A0A914BZE9</accession>
<evidence type="ECO:0000313" key="3">
    <source>
        <dbReference type="Proteomes" id="UP000887540"/>
    </source>
</evidence>
<feature type="compositionally biased region" description="Basic and acidic residues" evidence="1">
    <location>
        <begin position="265"/>
        <end position="274"/>
    </location>
</feature>
<dbReference type="AlphaFoldDB" id="A0A914BZE9"/>
<protein>
    <submittedName>
        <fullName evidence="4">ShKT domain-containing protein</fullName>
    </submittedName>
</protein>
<dbReference type="Proteomes" id="UP000887540">
    <property type="component" value="Unplaced"/>
</dbReference>
<feature type="compositionally biased region" description="Polar residues" evidence="1">
    <location>
        <begin position="457"/>
        <end position="467"/>
    </location>
</feature>